<accession>A0A0A8YDL5</accession>
<sequence>MTKIHRIEPRKTPKEAEILTQEFEESLRNGGETGRRRRLLGWTALRPEKD</sequence>
<dbReference type="AlphaFoldDB" id="A0A0A8YDL5"/>
<organism evidence="1">
    <name type="scientific">Arundo donax</name>
    <name type="common">Giant reed</name>
    <name type="synonym">Donax arundinaceus</name>
    <dbReference type="NCBI Taxonomy" id="35708"/>
    <lineage>
        <taxon>Eukaryota</taxon>
        <taxon>Viridiplantae</taxon>
        <taxon>Streptophyta</taxon>
        <taxon>Embryophyta</taxon>
        <taxon>Tracheophyta</taxon>
        <taxon>Spermatophyta</taxon>
        <taxon>Magnoliopsida</taxon>
        <taxon>Liliopsida</taxon>
        <taxon>Poales</taxon>
        <taxon>Poaceae</taxon>
        <taxon>PACMAD clade</taxon>
        <taxon>Arundinoideae</taxon>
        <taxon>Arundineae</taxon>
        <taxon>Arundo</taxon>
    </lineage>
</organism>
<reference evidence="1" key="2">
    <citation type="journal article" date="2015" name="Data Brief">
        <title>Shoot transcriptome of the giant reed, Arundo donax.</title>
        <authorList>
            <person name="Barrero R.A."/>
            <person name="Guerrero F.D."/>
            <person name="Moolhuijzen P."/>
            <person name="Goolsby J.A."/>
            <person name="Tidwell J."/>
            <person name="Bellgard S.E."/>
            <person name="Bellgard M.I."/>
        </authorList>
    </citation>
    <scope>NUCLEOTIDE SEQUENCE</scope>
    <source>
        <tissue evidence="1">Shoot tissue taken approximately 20 cm above the soil surface</tissue>
    </source>
</reference>
<proteinExistence type="predicted"/>
<dbReference type="EMBL" id="GBRH01273756">
    <property type="protein sequence ID" value="JAD24139.1"/>
    <property type="molecule type" value="Transcribed_RNA"/>
</dbReference>
<evidence type="ECO:0000313" key="1">
    <source>
        <dbReference type="EMBL" id="JAD24139.1"/>
    </source>
</evidence>
<name>A0A0A8YDL5_ARUDO</name>
<reference evidence="1" key="1">
    <citation type="submission" date="2014-09" db="EMBL/GenBank/DDBJ databases">
        <authorList>
            <person name="Magalhaes I.L.F."/>
            <person name="Oliveira U."/>
            <person name="Santos F.R."/>
            <person name="Vidigal T.H.D.A."/>
            <person name="Brescovit A.D."/>
            <person name="Santos A.J."/>
        </authorList>
    </citation>
    <scope>NUCLEOTIDE SEQUENCE</scope>
    <source>
        <tissue evidence="1">Shoot tissue taken approximately 20 cm above the soil surface</tissue>
    </source>
</reference>
<protein>
    <submittedName>
        <fullName evidence="1">Uncharacterized protein</fullName>
    </submittedName>
</protein>